<dbReference type="GO" id="GO:0006979">
    <property type="term" value="P:response to oxidative stress"/>
    <property type="evidence" value="ECO:0007669"/>
    <property type="project" value="InterPro"/>
</dbReference>
<dbReference type="OrthoDB" id="1747718at2759"/>
<protein>
    <recommendedName>
        <fullName evidence="2">Plant heme peroxidase family profile domain-containing protein</fullName>
    </recommendedName>
</protein>
<gene>
    <name evidence="3" type="ORF">IFM89_029799</name>
</gene>
<evidence type="ECO:0000313" key="3">
    <source>
        <dbReference type="EMBL" id="KAF9616502.1"/>
    </source>
</evidence>
<dbReference type="SUPFAM" id="SSF48113">
    <property type="entry name" value="Heme-dependent peroxidases"/>
    <property type="match status" value="1"/>
</dbReference>
<dbReference type="GO" id="GO:0020037">
    <property type="term" value="F:heme binding"/>
    <property type="evidence" value="ECO:0007669"/>
    <property type="project" value="InterPro"/>
</dbReference>
<sequence length="211" mass="23280">MGIGARMEASVSRDPFMKFGQRKIHHPMRLLKFPATVSCADDLDGGLHYPLYTGRRDTLLSFPEVVAYELPSPHDDFYKTLLSFASRGFDEWETIGISGNKQTIAQLPFKVGSGPDPSLEPGFLRKIRSRCHNNEDLPDEAGINIEFEGETGLGFGESLMSFTEIAAKELPYPHGDIGSSGPDPSFESGFLNHMTLRCVNSKDLPVEPGMN</sequence>
<keyword evidence="4" id="KW-1185">Reference proteome</keyword>
<dbReference type="Pfam" id="PF00141">
    <property type="entry name" value="peroxidase"/>
    <property type="match status" value="1"/>
</dbReference>
<dbReference type="InterPro" id="IPR010255">
    <property type="entry name" value="Haem_peroxidase_sf"/>
</dbReference>
<accession>A0A835IHC0</accession>
<comment type="similarity">
    <text evidence="1">Belongs to the peroxidase family.</text>
</comment>
<dbReference type="Gene3D" id="1.10.420.10">
    <property type="entry name" value="Peroxidase, domain 2"/>
    <property type="match status" value="1"/>
</dbReference>
<evidence type="ECO:0000313" key="4">
    <source>
        <dbReference type="Proteomes" id="UP000631114"/>
    </source>
</evidence>
<reference evidence="3 4" key="1">
    <citation type="submission" date="2020-10" db="EMBL/GenBank/DDBJ databases">
        <title>The Coptis chinensis genome and diversification of protoberbering-type alkaloids.</title>
        <authorList>
            <person name="Wang B."/>
            <person name="Shu S."/>
            <person name="Song C."/>
            <person name="Liu Y."/>
        </authorList>
    </citation>
    <scope>NUCLEOTIDE SEQUENCE [LARGE SCALE GENOMIC DNA]</scope>
    <source>
        <strain evidence="3">HL-2020</strain>
        <tissue evidence="3">Leaf</tissue>
    </source>
</reference>
<comment type="caution">
    <text evidence="3">The sequence shown here is derived from an EMBL/GenBank/DDBJ whole genome shotgun (WGS) entry which is preliminary data.</text>
</comment>
<evidence type="ECO:0000256" key="1">
    <source>
        <dbReference type="RuleBase" id="RU004241"/>
    </source>
</evidence>
<organism evidence="3 4">
    <name type="scientific">Coptis chinensis</name>
    <dbReference type="NCBI Taxonomy" id="261450"/>
    <lineage>
        <taxon>Eukaryota</taxon>
        <taxon>Viridiplantae</taxon>
        <taxon>Streptophyta</taxon>
        <taxon>Embryophyta</taxon>
        <taxon>Tracheophyta</taxon>
        <taxon>Spermatophyta</taxon>
        <taxon>Magnoliopsida</taxon>
        <taxon>Ranunculales</taxon>
        <taxon>Ranunculaceae</taxon>
        <taxon>Coptidoideae</taxon>
        <taxon>Coptis</taxon>
    </lineage>
</organism>
<feature type="domain" description="Plant heme peroxidase family profile" evidence="2">
    <location>
        <begin position="34"/>
        <end position="160"/>
    </location>
</feature>
<name>A0A835IHC0_9MAGN</name>
<dbReference type="GO" id="GO:0004601">
    <property type="term" value="F:peroxidase activity"/>
    <property type="evidence" value="ECO:0007669"/>
    <property type="project" value="InterPro"/>
</dbReference>
<dbReference type="AlphaFoldDB" id="A0A835IHC0"/>
<proteinExistence type="inferred from homology"/>
<dbReference type="Proteomes" id="UP000631114">
    <property type="component" value="Unassembled WGS sequence"/>
</dbReference>
<dbReference type="EMBL" id="JADFTS010000003">
    <property type="protein sequence ID" value="KAF9616502.1"/>
    <property type="molecule type" value="Genomic_DNA"/>
</dbReference>
<dbReference type="PROSITE" id="PS50873">
    <property type="entry name" value="PEROXIDASE_4"/>
    <property type="match status" value="1"/>
</dbReference>
<dbReference type="Gene3D" id="1.10.520.10">
    <property type="match status" value="1"/>
</dbReference>
<evidence type="ECO:0000259" key="2">
    <source>
        <dbReference type="PROSITE" id="PS50873"/>
    </source>
</evidence>
<dbReference type="InterPro" id="IPR002016">
    <property type="entry name" value="Haem_peroxidase"/>
</dbReference>